<comment type="caution">
    <text evidence="2">The sequence shown here is derived from an EMBL/GenBank/DDBJ whole genome shotgun (WGS) entry which is preliminary data.</text>
</comment>
<protein>
    <recommendedName>
        <fullName evidence="4">Dolichyl-phosphate-mannose-protein mannosyltransferase</fullName>
    </recommendedName>
</protein>
<name>A0A562SZN3_CHIJA</name>
<dbReference type="OrthoDB" id="614715at2"/>
<feature type="transmembrane region" description="Helical" evidence="1">
    <location>
        <begin position="66"/>
        <end position="87"/>
    </location>
</feature>
<dbReference type="Proteomes" id="UP000316778">
    <property type="component" value="Unassembled WGS sequence"/>
</dbReference>
<feature type="transmembrane region" description="Helical" evidence="1">
    <location>
        <begin position="108"/>
        <end position="128"/>
    </location>
</feature>
<evidence type="ECO:0000313" key="3">
    <source>
        <dbReference type="Proteomes" id="UP000316778"/>
    </source>
</evidence>
<keyword evidence="1" id="KW-0812">Transmembrane</keyword>
<evidence type="ECO:0008006" key="4">
    <source>
        <dbReference type="Google" id="ProtNLM"/>
    </source>
</evidence>
<dbReference type="RefSeq" id="WP_145716359.1">
    <property type="nucleotide sequence ID" value="NZ_BAAAFY010000005.1"/>
</dbReference>
<keyword evidence="1" id="KW-1133">Transmembrane helix</keyword>
<feature type="transmembrane region" description="Helical" evidence="1">
    <location>
        <begin position="12"/>
        <end position="34"/>
    </location>
</feature>
<keyword evidence="3" id="KW-1185">Reference proteome</keyword>
<feature type="transmembrane region" description="Helical" evidence="1">
    <location>
        <begin position="134"/>
        <end position="154"/>
    </location>
</feature>
<dbReference type="AlphaFoldDB" id="A0A562SZN3"/>
<feature type="transmembrane region" description="Helical" evidence="1">
    <location>
        <begin position="255"/>
        <end position="277"/>
    </location>
</feature>
<evidence type="ECO:0000256" key="1">
    <source>
        <dbReference type="SAM" id="Phobius"/>
    </source>
</evidence>
<dbReference type="EMBL" id="VLLG01000004">
    <property type="protein sequence ID" value="TWI86498.1"/>
    <property type="molecule type" value="Genomic_DNA"/>
</dbReference>
<feature type="transmembrane region" description="Helical" evidence="1">
    <location>
        <begin position="318"/>
        <end position="334"/>
    </location>
</feature>
<keyword evidence="1" id="KW-0472">Membrane</keyword>
<feature type="transmembrane region" description="Helical" evidence="1">
    <location>
        <begin position="161"/>
        <end position="178"/>
    </location>
</feature>
<sequence>MTSGSSLYQKRSLFTVAESLIIIGLALVPLFATFPYRVNIFLSWEGAYRLSTGQVPYKDFGLPLGYGFWIIPALFFKLFGPQLISLVKAQVLINIIAGFSFRAILKRLEVAPAVRTLSVLVFVLSYSFFNFWPWYNHTVIVYELVGLAFLFRFMTSPKGRVRLLDLALAALFVFLSIFTKQDGGGLALLLCLALLLYNSIHDKSWWDIPLFLGFLLLIAVIFIAPLTRYGFGYWFNHGQPPHNSRLAVSDFAEEILGASQWIKFYLLLIVLSLVPALRQFRAFWQQKTAMLFTLLTLGILAEAALFQVTSYTPPDNNIFFHAFAFAFLCARFSAIQQIDLGQRKAFTAGALLVLLWWSGTFWKYIDRVFARIFPPAATTESVAGHPAPGEENVVSRRNFMLNTDTTHDVPTSQWIFSSLPAFEKIYMPPSTVEGMERLLNMPVVKEKQDSIKVLNMTELTPLAHAMPFKLETGQDYPLWYHLGVGMFNRQLDAFTQKVRQHHYDLVLYEYAPGLNNFFPFALRNELKQHYRQVDQFLAPRRPTNATIEVYVRP</sequence>
<accession>A0A562SZN3</accession>
<evidence type="ECO:0000313" key="2">
    <source>
        <dbReference type="EMBL" id="TWI86498.1"/>
    </source>
</evidence>
<feature type="transmembrane region" description="Helical" evidence="1">
    <location>
        <begin position="346"/>
        <end position="365"/>
    </location>
</feature>
<feature type="transmembrane region" description="Helical" evidence="1">
    <location>
        <begin position="184"/>
        <end position="200"/>
    </location>
</feature>
<organism evidence="2 3">
    <name type="scientific">Chitinophaga japonensis</name>
    <name type="common">Flexibacter japonensis</name>
    <dbReference type="NCBI Taxonomy" id="104662"/>
    <lineage>
        <taxon>Bacteria</taxon>
        <taxon>Pseudomonadati</taxon>
        <taxon>Bacteroidota</taxon>
        <taxon>Chitinophagia</taxon>
        <taxon>Chitinophagales</taxon>
        <taxon>Chitinophagaceae</taxon>
        <taxon>Chitinophaga</taxon>
    </lineage>
</organism>
<feature type="transmembrane region" description="Helical" evidence="1">
    <location>
        <begin position="212"/>
        <end position="235"/>
    </location>
</feature>
<proteinExistence type="predicted"/>
<gene>
    <name evidence="2" type="ORF">LX66_3756</name>
</gene>
<feature type="transmembrane region" description="Helical" evidence="1">
    <location>
        <begin position="289"/>
        <end position="306"/>
    </location>
</feature>
<reference evidence="2 3" key="1">
    <citation type="journal article" date="2013" name="Stand. Genomic Sci.">
        <title>Genomic Encyclopedia of Type Strains, Phase I: The one thousand microbial genomes (KMG-I) project.</title>
        <authorList>
            <person name="Kyrpides N.C."/>
            <person name="Woyke T."/>
            <person name="Eisen J.A."/>
            <person name="Garrity G."/>
            <person name="Lilburn T.G."/>
            <person name="Beck B.J."/>
            <person name="Whitman W.B."/>
            <person name="Hugenholtz P."/>
            <person name="Klenk H.P."/>
        </authorList>
    </citation>
    <scope>NUCLEOTIDE SEQUENCE [LARGE SCALE GENOMIC DNA]</scope>
    <source>
        <strain evidence="2 3">DSM 13484</strain>
    </source>
</reference>